<comment type="cofactor">
    <cofactor evidence="2">
        <name>Mg(2+)</name>
        <dbReference type="ChEBI" id="CHEBI:18420"/>
    </cofactor>
</comment>
<accession>A0A0A2EV49</accession>
<dbReference type="PANTHER" id="PTHR20941:SF1">
    <property type="entry name" value="FOLIC ACID SYNTHESIS PROTEIN FOL1"/>
    <property type="match status" value="1"/>
</dbReference>
<evidence type="ECO:0000256" key="4">
    <source>
        <dbReference type="ARBA" id="ARBA00012458"/>
    </source>
</evidence>
<evidence type="ECO:0000256" key="7">
    <source>
        <dbReference type="ARBA" id="ARBA00022842"/>
    </source>
</evidence>
<evidence type="ECO:0000313" key="10">
    <source>
        <dbReference type="EMBL" id="KGN80194.1"/>
    </source>
</evidence>
<keyword evidence="8" id="KW-0289">Folate biosynthesis</keyword>
<gene>
    <name evidence="10" type="ORF">HQ35_05685</name>
</gene>
<evidence type="ECO:0000313" key="11">
    <source>
        <dbReference type="Proteomes" id="UP000030125"/>
    </source>
</evidence>
<dbReference type="SUPFAM" id="SSF51717">
    <property type="entry name" value="Dihydropteroate synthetase-like"/>
    <property type="match status" value="1"/>
</dbReference>
<evidence type="ECO:0000256" key="3">
    <source>
        <dbReference type="ARBA" id="ARBA00004763"/>
    </source>
</evidence>
<dbReference type="InterPro" id="IPR045031">
    <property type="entry name" value="DHP_synth-like"/>
</dbReference>
<dbReference type="EMBL" id="JQJD01000043">
    <property type="protein sequence ID" value="KGN80194.1"/>
    <property type="molecule type" value="Genomic_DNA"/>
</dbReference>
<evidence type="ECO:0000256" key="1">
    <source>
        <dbReference type="ARBA" id="ARBA00000012"/>
    </source>
</evidence>
<feature type="domain" description="Pterin-binding" evidence="9">
    <location>
        <begin position="20"/>
        <end position="274"/>
    </location>
</feature>
<dbReference type="Proteomes" id="UP000030125">
    <property type="component" value="Unassembled WGS sequence"/>
</dbReference>
<organism evidence="10 11">
    <name type="scientific">Porphyromonas cangingivalis</name>
    <dbReference type="NCBI Taxonomy" id="36874"/>
    <lineage>
        <taxon>Bacteria</taxon>
        <taxon>Pseudomonadati</taxon>
        <taxon>Bacteroidota</taxon>
        <taxon>Bacteroidia</taxon>
        <taxon>Bacteroidales</taxon>
        <taxon>Porphyromonadaceae</taxon>
        <taxon>Porphyromonas</taxon>
    </lineage>
</organism>
<dbReference type="InterPro" id="IPR006390">
    <property type="entry name" value="DHP_synth_dom"/>
</dbReference>
<keyword evidence="7" id="KW-0460">Magnesium</keyword>
<sequence length="284" mass="31341">MKPSLLINIRGRLLDLGREPIVMGILNHTPDSFFSGSRIQGDRAIHDRIEQILREGGSMVDVGGYSTRPDATEVSPEEEWARVAQVLEILKRDYPEVIVSVDTFRADVARKAVEIGGADLINDVSGGLLDSEMYATVGSLQVPYILMHMRGTPKTMQTLTEYSGKVTDVVISELLRPIEKARAAGIKDIILDPGFGFSKTLDQNYELMSELDKFATLRLPLLVGISRKSMIYRLFETSPQEALNGTSILNTFALLHGAHILRVHDVKEAVEAVKIVAKLKPSAD</sequence>
<dbReference type="eggNOG" id="COG0294">
    <property type="taxonomic scope" value="Bacteria"/>
</dbReference>
<comment type="pathway">
    <text evidence="3">Cofactor biosynthesis; tetrahydrofolate biosynthesis; 7,8-dihydrofolate from 2-amino-4-hydroxy-6-hydroxymethyl-7,8-dihydropteridine diphosphate and 4-aminobenzoate: step 1/2.</text>
</comment>
<dbReference type="PROSITE" id="PS50972">
    <property type="entry name" value="PTERIN_BINDING"/>
    <property type="match status" value="1"/>
</dbReference>
<reference evidence="10 11" key="1">
    <citation type="submission" date="2014-08" db="EMBL/GenBank/DDBJ databases">
        <title>Porphyromonas cangingivalis strain:COT-109_OH1386 Genome sequencing.</title>
        <authorList>
            <person name="Wallis C."/>
            <person name="Deusch O."/>
            <person name="O'Flynn C."/>
            <person name="Davis I."/>
            <person name="Jospin G."/>
            <person name="Darling A.E."/>
            <person name="Coil D.A."/>
            <person name="Alexiev A."/>
            <person name="Horsfall A."/>
            <person name="Kirkwood N."/>
            <person name="Harris S."/>
            <person name="Eisen J.A."/>
        </authorList>
    </citation>
    <scope>NUCLEOTIDE SEQUENCE [LARGE SCALE GENOMIC DNA]</scope>
    <source>
        <strain evidence="11">COT-109 OH1386</strain>
    </source>
</reference>
<dbReference type="GO" id="GO:0046872">
    <property type="term" value="F:metal ion binding"/>
    <property type="evidence" value="ECO:0007669"/>
    <property type="project" value="UniProtKB-KW"/>
</dbReference>
<dbReference type="InterPro" id="IPR000489">
    <property type="entry name" value="Pterin-binding_dom"/>
</dbReference>
<dbReference type="GO" id="GO:0046656">
    <property type="term" value="P:folic acid biosynthetic process"/>
    <property type="evidence" value="ECO:0007669"/>
    <property type="project" value="UniProtKB-KW"/>
</dbReference>
<dbReference type="GO" id="GO:0004156">
    <property type="term" value="F:dihydropteroate synthase activity"/>
    <property type="evidence" value="ECO:0007669"/>
    <property type="project" value="UniProtKB-EC"/>
</dbReference>
<dbReference type="Gene3D" id="3.20.20.20">
    <property type="entry name" value="Dihydropteroate synthase-like"/>
    <property type="match status" value="1"/>
</dbReference>
<dbReference type="EC" id="2.5.1.15" evidence="4"/>
<dbReference type="STRING" id="36874.HQ34_00380"/>
<dbReference type="AlphaFoldDB" id="A0A0A2EV49"/>
<dbReference type="RefSeq" id="WP_036851683.1">
    <property type="nucleotide sequence ID" value="NZ_JQJD01000043.1"/>
</dbReference>
<evidence type="ECO:0000256" key="8">
    <source>
        <dbReference type="ARBA" id="ARBA00022909"/>
    </source>
</evidence>
<evidence type="ECO:0000259" key="9">
    <source>
        <dbReference type="PROSITE" id="PS50972"/>
    </source>
</evidence>
<protein>
    <recommendedName>
        <fullName evidence="4">dihydropteroate synthase</fullName>
        <ecNumber evidence="4">2.5.1.15</ecNumber>
    </recommendedName>
</protein>
<keyword evidence="6" id="KW-0479">Metal-binding</keyword>
<dbReference type="CDD" id="cd00739">
    <property type="entry name" value="DHPS"/>
    <property type="match status" value="1"/>
</dbReference>
<keyword evidence="5" id="KW-0808">Transferase</keyword>
<dbReference type="GO" id="GO:0005829">
    <property type="term" value="C:cytosol"/>
    <property type="evidence" value="ECO:0007669"/>
    <property type="project" value="TreeGrafter"/>
</dbReference>
<dbReference type="GO" id="GO:0046654">
    <property type="term" value="P:tetrahydrofolate biosynthetic process"/>
    <property type="evidence" value="ECO:0007669"/>
    <property type="project" value="TreeGrafter"/>
</dbReference>
<dbReference type="Pfam" id="PF00809">
    <property type="entry name" value="Pterin_bind"/>
    <property type="match status" value="1"/>
</dbReference>
<evidence type="ECO:0000256" key="5">
    <source>
        <dbReference type="ARBA" id="ARBA00022679"/>
    </source>
</evidence>
<comment type="caution">
    <text evidence="10">The sequence shown here is derived from an EMBL/GenBank/DDBJ whole genome shotgun (WGS) entry which is preliminary data.</text>
</comment>
<keyword evidence="11" id="KW-1185">Reference proteome</keyword>
<evidence type="ECO:0000256" key="6">
    <source>
        <dbReference type="ARBA" id="ARBA00022723"/>
    </source>
</evidence>
<dbReference type="NCBIfam" id="TIGR01496">
    <property type="entry name" value="DHPS"/>
    <property type="match status" value="1"/>
</dbReference>
<dbReference type="InterPro" id="IPR011005">
    <property type="entry name" value="Dihydropteroate_synth-like_sf"/>
</dbReference>
<proteinExistence type="predicted"/>
<comment type="catalytic activity">
    <reaction evidence="1">
        <text>(7,8-dihydropterin-6-yl)methyl diphosphate + 4-aminobenzoate = 7,8-dihydropteroate + diphosphate</text>
        <dbReference type="Rhea" id="RHEA:19949"/>
        <dbReference type="ChEBI" id="CHEBI:17836"/>
        <dbReference type="ChEBI" id="CHEBI:17839"/>
        <dbReference type="ChEBI" id="CHEBI:33019"/>
        <dbReference type="ChEBI" id="CHEBI:72950"/>
        <dbReference type="EC" id="2.5.1.15"/>
    </reaction>
</comment>
<dbReference type="OrthoDB" id="9811744at2"/>
<dbReference type="PANTHER" id="PTHR20941">
    <property type="entry name" value="FOLATE SYNTHESIS PROTEINS"/>
    <property type="match status" value="1"/>
</dbReference>
<evidence type="ECO:0000256" key="2">
    <source>
        <dbReference type="ARBA" id="ARBA00001946"/>
    </source>
</evidence>
<name>A0A0A2EV49_PORCN</name>